<comment type="caution">
    <text evidence="2">The sequence shown here is derived from an EMBL/GenBank/DDBJ whole genome shotgun (WGS) entry which is preliminary data.</text>
</comment>
<keyword evidence="3" id="KW-1185">Reference proteome</keyword>
<accession>A0AAV7L2I5</accession>
<dbReference type="EMBL" id="JANPWB010000016">
    <property type="protein sequence ID" value="KAJ1085722.1"/>
    <property type="molecule type" value="Genomic_DNA"/>
</dbReference>
<reference evidence="2" key="1">
    <citation type="journal article" date="2022" name="bioRxiv">
        <title>Sequencing and chromosome-scale assembly of the giantPleurodeles waltlgenome.</title>
        <authorList>
            <person name="Brown T."/>
            <person name="Elewa A."/>
            <person name="Iarovenko S."/>
            <person name="Subramanian E."/>
            <person name="Araus A.J."/>
            <person name="Petzold A."/>
            <person name="Susuki M."/>
            <person name="Suzuki K.-i.T."/>
            <person name="Hayashi T."/>
            <person name="Toyoda A."/>
            <person name="Oliveira C."/>
            <person name="Osipova E."/>
            <person name="Leigh N.D."/>
            <person name="Simon A."/>
            <person name="Yun M.H."/>
        </authorList>
    </citation>
    <scope>NUCLEOTIDE SEQUENCE</scope>
    <source>
        <strain evidence="2">20211129_DDA</strain>
        <tissue evidence="2">Liver</tissue>
    </source>
</reference>
<feature type="region of interest" description="Disordered" evidence="1">
    <location>
        <begin position="206"/>
        <end position="237"/>
    </location>
</feature>
<sequence length="237" mass="26543">MPAGQVGHFIHQQGRREDGAEAARDSSSPAPTPPPPSLPRHALLLQAFNKYRSAARSQLLSRRLLLISSMHHLPTERPNEKVLVCPETLPGVPVCSGWEKFMNPACGDKGAYIRESRKHCILAHIIITPQFNIAENRQETRQLRVVRAKRIKVLWTRARPLPWQHPGALALRHSRPCTRPSKYSGARALHHTSPCIPPSKHPDALALRHSSPCTPPRYPGARARHHTSPYIPPSQYP</sequence>
<proteinExistence type="predicted"/>
<feature type="compositionally biased region" description="Basic and acidic residues" evidence="1">
    <location>
        <begin position="14"/>
        <end position="24"/>
    </location>
</feature>
<evidence type="ECO:0000313" key="2">
    <source>
        <dbReference type="EMBL" id="KAJ1085722.1"/>
    </source>
</evidence>
<evidence type="ECO:0000313" key="3">
    <source>
        <dbReference type="Proteomes" id="UP001066276"/>
    </source>
</evidence>
<protein>
    <recommendedName>
        <fullName evidence="4">Kazal-like domain-containing protein</fullName>
    </recommendedName>
</protein>
<name>A0AAV7L2I5_PLEWA</name>
<gene>
    <name evidence="2" type="ORF">NDU88_005847</name>
</gene>
<dbReference type="Proteomes" id="UP001066276">
    <property type="component" value="Chromosome 12"/>
</dbReference>
<organism evidence="2 3">
    <name type="scientific">Pleurodeles waltl</name>
    <name type="common">Iberian ribbed newt</name>
    <dbReference type="NCBI Taxonomy" id="8319"/>
    <lineage>
        <taxon>Eukaryota</taxon>
        <taxon>Metazoa</taxon>
        <taxon>Chordata</taxon>
        <taxon>Craniata</taxon>
        <taxon>Vertebrata</taxon>
        <taxon>Euteleostomi</taxon>
        <taxon>Amphibia</taxon>
        <taxon>Batrachia</taxon>
        <taxon>Caudata</taxon>
        <taxon>Salamandroidea</taxon>
        <taxon>Salamandridae</taxon>
        <taxon>Pleurodelinae</taxon>
        <taxon>Pleurodeles</taxon>
    </lineage>
</organism>
<evidence type="ECO:0000256" key="1">
    <source>
        <dbReference type="SAM" id="MobiDB-lite"/>
    </source>
</evidence>
<dbReference type="AlphaFoldDB" id="A0AAV7L2I5"/>
<feature type="region of interest" description="Disordered" evidence="1">
    <location>
        <begin position="1"/>
        <end position="39"/>
    </location>
</feature>
<evidence type="ECO:0008006" key="4">
    <source>
        <dbReference type="Google" id="ProtNLM"/>
    </source>
</evidence>